<dbReference type="GO" id="GO:0008564">
    <property type="term" value="F:protein-exporting ATPase activity"/>
    <property type="evidence" value="ECO:0007669"/>
    <property type="project" value="UniProtKB-EC"/>
</dbReference>
<gene>
    <name evidence="10 14" type="primary">secA</name>
</gene>
<evidence type="ECO:0000256" key="8">
    <source>
        <dbReference type="ARBA" id="ARBA00023010"/>
    </source>
</evidence>
<keyword evidence="4 10" id="KW-0547">Nucleotide-binding</keyword>
<dbReference type="PANTHER" id="PTHR30612:SF0">
    <property type="entry name" value="CHLOROPLAST PROTEIN-TRANSPORTING ATPASE"/>
    <property type="match status" value="1"/>
</dbReference>
<keyword evidence="7 10" id="KW-1278">Translocase</keyword>
<dbReference type="SUPFAM" id="SSF81886">
    <property type="entry name" value="Helical scaffold and wing domains of SecA"/>
    <property type="match status" value="1"/>
</dbReference>
<feature type="domain" description="Helicase ATP-binding" evidence="12">
    <location>
        <begin position="83"/>
        <end position="279"/>
    </location>
</feature>
<feature type="binding site" evidence="10">
    <location>
        <begin position="99"/>
        <end position="103"/>
    </location>
    <ligand>
        <name>ATP</name>
        <dbReference type="ChEBI" id="CHEBI:30616"/>
    </ligand>
</feature>
<dbReference type="GO" id="GO:0009570">
    <property type="term" value="C:chloroplast stroma"/>
    <property type="evidence" value="ECO:0007669"/>
    <property type="project" value="UniProtKB-SubCell"/>
</dbReference>
<proteinExistence type="inferred from homology"/>
<dbReference type="SUPFAM" id="SSF81767">
    <property type="entry name" value="Pre-protein crosslinking domain of SecA"/>
    <property type="match status" value="1"/>
</dbReference>
<reference evidence="14" key="1">
    <citation type="journal article" date="2018" name="J. Phycol.">
        <title>The complete chloroplast and mitochondrial genomes of the diatom Nitzschia palea (Bacillariophyceae) demonstrate high sequence similarity to the endosymbiont organelles of the dinotom Durinskia baltica.</title>
        <authorList>
            <person name="Crowell R.M."/>
            <person name="Nienow J.A."/>
            <person name="Bruce Cahoon A."/>
        </authorList>
    </citation>
    <scope>NUCLEOTIDE SEQUENCE</scope>
</reference>
<evidence type="ECO:0000256" key="1">
    <source>
        <dbReference type="ARBA" id="ARBA00004170"/>
    </source>
</evidence>
<dbReference type="Pfam" id="PF01043">
    <property type="entry name" value="SecA_PP_bind"/>
    <property type="match status" value="1"/>
</dbReference>
<dbReference type="PRINTS" id="PR00906">
    <property type="entry name" value="SECA"/>
</dbReference>
<dbReference type="GO" id="GO:0065002">
    <property type="term" value="P:intracellular protein transmembrane transport"/>
    <property type="evidence" value="ECO:0007669"/>
    <property type="project" value="UniProtKB-UniRule"/>
</dbReference>
<evidence type="ECO:0000256" key="11">
    <source>
        <dbReference type="RuleBase" id="RU003874"/>
    </source>
</evidence>
<keyword evidence="14" id="KW-0150">Chloroplast</keyword>
<comment type="subcellular location">
    <subcellularLocation>
        <location evidence="1">Membrane</location>
        <topology evidence="1">Peripheral membrane protein</topology>
    </subcellularLocation>
    <subcellularLocation>
        <location evidence="10">Plastid</location>
        <location evidence="10">Chloroplast stroma</location>
    </subcellularLocation>
    <subcellularLocation>
        <location evidence="10">Plastid</location>
        <location evidence="10">Chloroplast thylakoid membrane</location>
        <topology evidence="10">Peripheral membrane protein</topology>
    </subcellularLocation>
    <text evidence="10">A minor fraction is associated with the chloroplast thylakoid membrane.</text>
</comment>
<evidence type="ECO:0000256" key="5">
    <source>
        <dbReference type="ARBA" id="ARBA00022840"/>
    </source>
</evidence>
<dbReference type="GO" id="GO:0009535">
    <property type="term" value="C:chloroplast thylakoid membrane"/>
    <property type="evidence" value="ECO:0007669"/>
    <property type="project" value="UniProtKB-SubCell"/>
</dbReference>
<dbReference type="SUPFAM" id="SSF52540">
    <property type="entry name" value="P-loop containing nucleoside triphosphate hydrolases"/>
    <property type="match status" value="2"/>
</dbReference>
<name>A0A3S9JHA2_9STRA</name>
<comment type="similarity">
    <text evidence="2 10 11">Belongs to the SecA family.</text>
</comment>
<dbReference type="PANTHER" id="PTHR30612">
    <property type="entry name" value="SECA INNER MEMBRANE COMPONENT OF SEC PROTEIN SECRETION SYSTEM"/>
    <property type="match status" value="1"/>
</dbReference>
<dbReference type="FunFam" id="3.90.1440.10:FF:000003">
    <property type="entry name" value="Preprotein translocase SecA subunit"/>
    <property type="match status" value="1"/>
</dbReference>
<dbReference type="GO" id="GO:0005524">
    <property type="term" value="F:ATP binding"/>
    <property type="evidence" value="ECO:0007669"/>
    <property type="project" value="UniProtKB-UniRule"/>
</dbReference>
<protein>
    <recommendedName>
        <fullName evidence="10 11">Protein translocase subunit SecA</fullName>
        <ecNumber evidence="10">7.4.2.8</ecNumber>
    </recommendedName>
</protein>
<feature type="binding site" evidence="10">
    <location>
        <position position="489"/>
    </location>
    <ligand>
        <name>ATP</name>
        <dbReference type="ChEBI" id="CHEBI:30616"/>
    </ligand>
</feature>
<dbReference type="SMART" id="SM00957">
    <property type="entry name" value="SecA_DEAD"/>
    <property type="match status" value="1"/>
</dbReference>
<feature type="binding site" evidence="10">
    <location>
        <position position="81"/>
    </location>
    <ligand>
        <name>ATP</name>
        <dbReference type="ChEBI" id="CHEBI:30616"/>
    </ligand>
</feature>
<keyword evidence="9 10" id="KW-0472">Membrane</keyword>
<dbReference type="PROSITE" id="PS51196">
    <property type="entry name" value="SECA_MOTOR_DEAD"/>
    <property type="match status" value="1"/>
</dbReference>
<evidence type="ECO:0000256" key="6">
    <source>
        <dbReference type="ARBA" id="ARBA00022927"/>
    </source>
</evidence>
<dbReference type="InterPro" id="IPR000185">
    <property type="entry name" value="SecA"/>
</dbReference>
<geneLocation type="chloroplast" evidence="14"/>
<evidence type="ECO:0000259" key="12">
    <source>
        <dbReference type="PROSITE" id="PS51192"/>
    </source>
</evidence>
<dbReference type="Gene3D" id="3.90.1440.10">
    <property type="entry name" value="SecA, preprotein cross-linking domain"/>
    <property type="match status" value="1"/>
</dbReference>
<evidence type="ECO:0000256" key="7">
    <source>
        <dbReference type="ARBA" id="ARBA00022967"/>
    </source>
</evidence>
<organism evidence="14">
    <name type="scientific">Nitzschia palea</name>
    <dbReference type="NCBI Taxonomy" id="303400"/>
    <lineage>
        <taxon>Eukaryota</taxon>
        <taxon>Sar</taxon>
        <taxon>Stramenopiles</taxon>
        <taxon>Ochrophyta</taxon>
        <taxon>Bacillariophyta</taxon>
        <taxon>Bacillariophyceae</taxon>
        <taxon>Bacillariophycidae</taxon>
        <taxon>Bacillariales</taxon>
        <taxon>Bacillariaceae</taxon>
        <taxon>Nitzschia</taxon>
    </lineage>
</organism>
<dbReference type="Pfam" id="PF21090">
    <property type="entry name" value="P-loop_SecA"/>
    <property type="match status" value="1"/>
</dbReference>
<dbReference type="CDD" id="cd18803">
    <property type="entry name" value="SF2_C_secA"/>
    <property type="match status" value="1"/>
</dbReference>
<dbReference type="GO" id="GO:0017038">
    <property type="term" value="P:protein import"/>
    <property type="evidence" value="ECO:0007669"/>
    <property type="project" value="InterPro"/>
</dbReference>
<keyword evidence="6 10" id="KW-0653">Protein transport</keyword>
<dbReference type="SMART" id="SM00958">
    <property type="entry name" value="SecA_PP_bind"/>
    <property type="match status" value="1"/>
</dbReference>
<dbReference type="Gene3D" id="1.10.3060.10">
    <property type="entry name" value="Helical scaffold and wing domains of SecA"/>
    <property type="match status" value="1"/>
</dbReference>
<keyword evidence="14" id="KW-0934">Plastid</keyword>
<dbReference type="InterPro" id="IPR011130">
    <property type="entry name" value="SecA_preprotein_X-link_dom"/>
</dbReference>
<dbReference type="EMBL" id="MH113811">
    <property type="protein sequence ID" value="AZP39673.1"/>
    <property type="molecule type" value="Genomic_DNA"/>
</dbReference>
<sequence length="886" mass="102540">MRKKLFQINSFQNKYQTLVNEINLIEDSLKALSDSELRVKNFQLKQQYKDTQDLNPLIAQSFALTREASLRTLGLRHFDVQLIGGLVLNNQKIAEMKTGEGKTLVATLPACLNALSNKGVHIVTVNDYLASRDQVSMSQIYKFLGFDTGLIQNDMTPFERKKNYNADITYVTNYELTFDFLRDNMALNLTDVVLRPFNYCIIDEVDSILIDEAQTPLIISNNIETPVDKYIIAAEITNYLTLNIHYKVDEKNKNIILTDQGSKQIEQILRIQDLYDVRDPWIPYVINAIKANALFFNNVHYIVQNDRIVIVDEFTGRIMPDRRWGDGLHQAIEAKEKLPIRQKTETVAAITYQNFFLLYPKLSGMTGTGKTAEIEFEKIYNLSVEEIPTARPTLRKDLPDLIYKDQFSKWSAIAQTCNQISSTGQPILIGTTTVEKSEMLAQLLNEYRLSYQILNAKAENVRRESEIVAQAGKKGAITIATNMAGRGTDIILGGNINFKIQKELYDILTVARNYVLSKNINILQSPLKTKFHWSSQKFLSVLNSLVADSNFLKLSDIDILRILRENDKISIPTNSYTCSIKFLIDELVLYYRKSQEQENRIVKNLGGLYIIGTERNDSRRVDNQLRGRCGRQGDPGTSRFFLSLDDNLLRLFGGPKIQEFMQTQMMDDSPLESNFLTRSLDSAQERVEERAYQQRKNLFDYDDILNKQRNIIYFERRQILNSASNQKNILAYGEQIITDIFLELKKERVSKKDILLLFENLFGKDLSLLSSKNAKVLTDEFSWSELKLYLFNEFWLTYQSKINELAVYGDGICENLERSIILINIDRIWREHLQKMTLLREAVGWRGYGQRNPLYEYKQEAFYLFENRKKILRHLVIYDLLRSSIL</sequence>
<evidence type="ECO:0000259" key="13">
    <source>
        <dbReference type="PROSITE" id="PS51196"/>
    </source>
</evidence>
<dbReference type="InterPro" id="IPR044722">
    <property type="entry name" value="SecA_SF2_C"/>
</dbReference>
<dbReference type="Gene3D" id="3.40.50.300">
    <property type="entry name" value="P-loop containing nucleotide triphosphate hydrolases"/>
    <property type="match status" value="2"/>
</dbReference>
<comment type="function">
    <text evidence="10">Has a central role in coupling the hydrolysis of ATP to the transfer of proteins across the thylakoid membrane.</text>
</comment>
<dbReference type="InterPro" id="IPR014018">
    <property type="entry name" value="SecA_motor_DEAD"/>
</dbReference>
<dbReference type="CDD" id="cd17928">
    <property type="entry name" value="DEXDc_SecA"/>
    <property type="match status" value="1"/>
</dbReference>
<evidence type="ECO:0000256" key="2">
    <source>
        <dbReference type="ARBA" id="ARBA00007650"/>
    </source>
</evidence>
<dbReference type="InterPro" id="IPR036670">
    <property type="entry name" value="SecA_X-link_sf"/>
</dbReference>
<dbReference type="InterPro" id="IPR011115">
    <property type="entry name" value="SecA_DEAD"/>
</dbReference>
<comment type="catalytic activity">
    <reaction evidence="10">
        <text>ATP + H2O + cellular proteinSide 1 = ADP + phosphate + cellular proteinSide 2.</text>
        <dbReference type="EC" id="7.4.2.8"/>
    </reaction>
</comment>
<dbReference type="Pfam" id="PF07517">
    <property type="entry name" value="SecA_DEAD"/>
    <property type="match status" value="1"/>
</dbReference>
<dbReference type="GO" id="GO:0006605">
    <property type="term" value="P:protein targeting"/>
    <property type="evidence" value="ECO:0007669"/>
    <property type="project" value="UniProtKB-UniRule"/>
</dbReference>
<dbReference type="InterPro" id="IPR036266">
    <property type="entry name" value="SecA_Wing/Scaffold_sf"/>
</dbReference>
<keyword evidence="10" id="KW-0793">Thylakoid</keyword>
<dbReference type="HAMAP" id="MF_01382">
    <property type="entry name" value="SecA"/>
    <property type="match status" value="1"/>
</dbReference>
<dbReference type="PROSITE" id="PS51192">
    <property type="entry name" value="HELICASE_ATP_BIND_1"/>
    <property type="match status" value="1"/>
</dbReference>
<evidence type="ECO:0000313" key="14">
    <source>
        <dbReference type="EMBL" id="AZP39673.1"/>
    </source>
</evidence>
<dbReference type="InterPro" id="IPR020937">
    <property type="entry name" value="SecA_CS"/>
</dbReference>
<dbReference type="InterPro" id="IPR011116">
    <property type="entry name" value="SecA_Wing/Scaffold"/>
</dbReference>
<evidence type="ECO:0000256" key="4">
    <source>
        <dbReference type="ARBA" id="ARBA00022741"/>
    </source>
</evidence>
<feature type="domain" description="SecA family profile" evidence="13">
    <location>
        <begin position="1"/>
        <end position="673"/>
    </location>
</feature>
<dbReference type="Pfam" id="PF07516">
    <property type="entry name" value="SecA_SW"/>
    <property type="match status" value="1"/>
</dbReference>
<dbReference type="PROSITE" id="PS01312">
    <property type="entry name" value="SECA"/>
    <property type="match status" value="1"/>
</dbReference>
<evidence type="ECO:0000256" key="9">
    <source>
        <dbReference type="ARBA" id="ARBA00023136"/>
    </source>
</evidence>
<dbReference type="AlphaFoldDB" id="A0A3S9JHA2"/>
<evidence type="ECO:0000256" key="3">
    <source>
        <dbReference type="ARBA" id="ARBA00022448"/>
    </source>
</evidence>
<dbReference type="InterPro" id="IPR014001">
    <property type="entry name" value="Helicase_ATP-bd"/>
</dbReference>
<dbReference type="EC" id="7.4.2.8" evidence="10"/>
<keyword evidence="5 10" id="KW-0067">ATP-binding</keyword>
<dbReference type="InterPro" id="IPR027417">
    <property type="entry name" value="P-loop_NTPase"/>
</dbReference>
<evidence type="ECO:0000256" key="10">
    <source>
        <dbReference type="HAMAP-Rule" id="MF_01382"/>
    </source>
</evidence>
<dbReference type="NCBIfam" id="TIGR00963">
    <property type="entry name" value="secA"/>
    <property type="match status" value="1"/>
</dbReference>
<keyword evidence="8 10" id="KW-0811">Translocation</keyword>
<accession>A0A3S9JHA2</accession>
<keyword evidence="3 10" id="KW-0813">Transport</keyword>